<evidence type="ECO:0000313" key="2">
    <source>
        <dbReference type="EMBL" id="AZG76049.1"/>
    </source>
</evidence>
<name>A0A3G8M252_9HYPH</name>
<organism evidence="2 3">
    <name type="scientific">Methylocystis rosea</name>
    <dbReference type="NCBI Taxonomy" id="173366"/>
    <lineage>
        <taxon>Bacteria</taxon>
        <taxon>Pseudomonadati</taxon>
        <taxon>Pseudomonadota</taxon>
        <taxon>Alphaproteobacteria</taxon>
        <taxon>Hyphomicrobiales</taxon>
        <taxon>Methylocystaceae</taxon>
        <taxon>Methylocystis</taxon>
    </lineage>
</organism>
<accession>A0A3G8M252</accession>
<dbReference type="InterPro" id="IPR003772">
    <property type="entry name" value="YceD"/>
</dbReference>
<dbReference type="Pfam" id="PF02620">
    <property type="entry name" value="YceD"/>
    <property type="match status" value="1"/>
</dbReference>
<dbReference type="KEGG" id="mros:EHO51_04480"/>
<dbReference type="Proteomes" id="UP000273982">
    <property type="component" value="Chromosome"/>
</dbReference>
<evidence type="ECO:0000313" key="3">
    <source>
        <dbReference type="Proteomes" id="UP000273982"/>
    </source>
</evidence>
<gene>
    <name evidence="2" type="ORF">EHO51_04480</name>
</gene>
<dbReference type="RefSeq" id="WP_124737887.1">
    <property type="nucleotide sequence ID" value="NZ_CP034086.1"/>
</dbReference>
<feature type="region of interest" description="Disordered" evidence="1">
    <location>
        <begin position="92"/>
        <end position="127"/>
    </location>
</feature>
<dbReference type="EMBL" id="CP034086">
    <property type="protein sequence ID" value="AZG76049.1"/>
    <property type="molecule type" value="Genomic_DNA"/>
</dbReference>
<feature type="compositionally biased region" description="Basic and acidic residues" evidence="1">
    <location>
        <begin position="104"/>
        <end position="115"/>
    </location>
</feature>
<protein>
    <submittedName>
        <fullName evidence="2">DUF177 domain-containing protein</fullName>
    </submittedName>
</protein>
<dbReference type="AlphaFoldDB" id="A0A3G8M252"/>
<reference evidence="2 3" key="1">
    <citation type="submission" date="2018-11" db="EMBL/GenBank/DDBJ databases">
        <title>Genome squencing of methanotrophic bacteria isolated from alkaline groundwater in Korea.</title>
        <authorList>
            <person name="Nguyen L.N."/>
        </authorList>
    </citation>
    <scope>NUCLEOTIDE SEQUENCE [LARGE SCALE GENOMIC DNA]</scope>
    <source>
        <strain evidence="2 3">GW6</strain>
    </source>
</reference>
<proteinExistence type="predicted"/>
<sequence length="185" mass="20356">MNNTFDSHPPLSRRLAVSEVPPEGLDVDIRATPAECAALAQHNALPAVHSLQAELRARQRRGDGLEIEGELRARLRQTCVTTLEEFDSELVEPIQMRFAPPPDEAPRSRRRHEESTEITLDEDPPDPLIGGVVDLGAVVSEFFTLALDPYPRKPGANFVEPQPGDGTQVVSPFAALGRLKPRREA</sequence>
<evidence type="ECO:0000256" key="1">
    <source>
        <dbReference type="SAM" id="MobiDB-lite"/>
    </source>
</evidence>